<evidence type="ECO:0000256" key="7">
    <source>
        <dbReference type="SAM" id="MobiDB-lite"/>
    </source>
</evidence>
<proteinExistence type="predicted"/>
<evidence type="ECO:0000259" key="9">
    <source>
        <dbReference type="PROSITE" id="PS50824"/>
    </source>
</evidence>
<feature type="domain" description="Pyrin" evidence="9">
    <location>
        <begin position="1"/>
        <end position="98"/>
    </location>
</feature>
<feature type="compositionally biased region" description="Basic and acidic residues" evidence="7">
    <location>
        <begin position="276"/>
        <end position="287"/>
    </location>
</feature>
<dbReference type="PROSITE" id="PS50209">
    <property type="entry name" value="CARD"/>
    <property type="match status" value="2"/>
</dbReference>
<dbReference type="InterPro" id="IPR051249">
    <property type="entry name" value="NLRP_Inflammasome"/>
</dbReference>
<dbReference type="AlphaFoldDB" id="G4VXP8"/>
<organism evidence="11">
    <name type="scientific">Meleagris gallopavo</name>
    <name type="common">Wild turkey</name>
    <dbReference type="NCBI Taxonomy" id="9103"/>
    <lineage>
        <taxon>Eukaryota</taxon>
        <taxon>Metazoa</taxon>
        <taxon>Chordata</taxon>
        <taxon>Craniata</taxon>
        <taxon>Vertebrata</taxon>
        <taxon>Euteleostomi</taxon>
        <taxon>Archelosauria</taxon>
        <taxon>Archosauria</taxon>
        <taxon>Dinosauria</taxon>
        <taxon>Saurischia</taxon>
        <taxon>Theropoda</taxon>
        <taxon>Coelurosauria</taxon>
        <taxon>Aves</taxon>
        <taxon>Neognathae</taxon>
        <taxon>Galloanserae</taxon>
        <taxon>Galliformes</taxon>
        <taxon>Phasianidae</taxon>
        <taxon>Meleagridinae</taxon>
        <taxon>Meleagris</taxon>
    </lineage>
</organism>
<dbReference type="GO" id="GO:0045087">
    <property type="term" value="P:innate immune response"/>
    <property type="evidence" value="ECO:0007669"/>
    <property type="project" value="UniProtKB-KW"/>
</dbReference>
<evidence type="ECO:0000256" key="2">
    <source>
        <dbReference type="ARBA" id="ARBA00022490"/>
    </source>
</evidence>
<dbReference type="FunFam" id="1.10.533.10:FF:000013">
    <property type="entry name" value="Apoptosis-associated speck-like protein containing a CARD"/>
    <property type="match status" value="1"/>
</dbReference>
<keyword evidence="5" id="KW-0395">Inflammatory response</keyword>
<dbReference type="GO" id="GO:0061702">
    <property type="term" value="C:canonical inflammasome complex"/>
    <property type="evidence" value="ECO:0007669"/>
    <property type="project" value="UniProtKB-SubCell"/>
</dbReference>
<comment type="subcellular location">
    <subcellularLocation>
        <location evidence="1">Inflammasome</location>
    </subcellularLocation>
</comment>
<evidence type="ECO:0000313" key="11">
    <source>
        <dbReference type="EMBL" id="ADT65177.1"/>
    </source>
</evidence>
<dbReference type="InterPro" id="IPR025307">
    <property type="entry name" value="FIIND_dom"/>
</dbReference>
<evidence type="ECO:0008006" key="12">
    <source>
        <dbReference type="Google" id="ProtNLM"/>
    </source>
</evidence>
<dbReference type="Pfam" id="PF02758">
    <property type="entry name" value="PYRIN"/>
    <property type="match status" value="1"/>
</dbReference>
<name>G4VXP8_MELGA</name>
<dbReference type="InterPro" id="IPR001315">
    <property type="entry name" value="CARD"/>
</dbReference>
<evidence type="ECO:0000256" key="5">
    <source>
        <dbReference type="ARBA" id="ARBA00023198"/>
    </source>
</evidence>
<protein>
    <recommendedName>
        <fullName evidence="12">FIIND domain-containing protein</fullName>
    </recommendedName>
</protein>
<dbReference type="PROSITE" id="PS50824">
    <property type="entry name" value="DAPIN"/>
    <property type="match status" value="1"/>
</dbReference>
<feature type="region of interest" description="Disordered" evidence="7">
    <location>
        <begin position="251"/>
        <end position="291"/>
    </location>
</feature>
<evidence type="ECO:0000259" key="8">
    <source>
        <dbReference type="PROSITE" id="PS50209"/>
    </source>
</evidence>
<dbReference type="SUPFAM" id="SSF47986">
    <property type="entry name" value="DEATH domain"/>
    <property type="match status" value="3"/>
</dbReference>
<dbReference type="InterPro" id="IPR033516">
    <property type="entry name" value="CARD8/ASC/NALP1_CARD"/>
</dbReference>
<reference evidence="11" key="1">
    <citation type="journal article" date="2011" name="Immunogenetics">
        <title>Defining the Turkey MHC: identification of expressed class I- and class IIB-like genes independent of the MHC-B.</title>
        <authorList>
            <person name="Reed K.M."/>
            <person name="Bauer M.M."/>
            <person name="Monson M.S."/>
            <person name="Benoit B."/>
            <person name="Chaves L.D."/>
            <person name="O'Hare T.H."/>
            <person name="Delany M.E."/>
        </authorList>
    </citation>
    <scope>NUCLEOTIDE SEQUENCE</scope>
</reference>
<dbReference type="GO" id="GO:0006954">
    <property type="term" value="P:inflammatory response"/>
    <property type="evidence" value="ECO:0007669"/>
    <property type="project" value="UniProtKB-KW"/>
</dbReference>
<keyword evidence="3" id="KW-0399">Innate immunity</keyword>
<dbReference type="EMBL" id="HM851444">
    <property type="protein sequence ID" value="ADT65177.1"/>
    <property type="molecule type" value="Genomic_DNA"/>
</dbReference>
<evidence type="ECO:0000256" key="3">
    <source>
        <dbReference type="ARBA" id="ARBA00022588"/>
    </source>
</evidence>
<sequence length="680" mass="76205">MASGGSEENAVAELLWYTLEQLGKDALTEFKTELSKIQPKEGYECIELESVADLSPAALASLLYSHFGQSHCVEVTADVLWAMGWMALANDLLDKLNQGAMFVEWSSDLLIQKVYNVDGTMKELLQEGVLSPEQHDSIMAESTNLNRMQKLYELVPAWDITAKYCLYDVLMRNNPSVFLQYIADTRVESCFEEGRMEEQDISWTGPVLYPGGMKIPVNCMSSSVGCPGGMEVPEICLSSSVSYPGGIEEAVTSGSTDTNSRKLMGNQNLLTPYTPPEHEPPHMESDSGARSGAKCMACPWQEDDGAEVVKPEITGGKEGKKETYRAHFPRAGFFRCAETELKFLVRTATTVEYEYSFWERHLPDGIPAGWMEAGPVFDIRAMLGAVEAIHLPHFLCLTEGNVNTSEMRIGHVVNGNLLLEKPDAVKPFHAELRDPSFSPMGVILLSAAFPFIPVHSLVLLYRVIRAADITLHLYLIPNNHGLEKVVDKDEKRRGHSLLVNKPPQTKRPLNFNTWYRVSGPSQAEINPQELKFVYLTSDSRQLHTEIYNKDLQEGMQLSLMKVAQEGEKECDPLWAAFLRAGDIEPPAASSPPSYSGLHFVEQHREQLIQRVTSVSTVLDRLYGHVLSNEQYQRIRAMPTMQEQMRLLYSFTPSWDVTCKDLFLDALKDTNSHLIQDLQGQ</sequence>
<dbReference type="RefSeq" id="XP_010726604.1">
    <property type="nucleotide sequence ID" value="XM_010728302.3"/>
</dbReference>
<dbReference type="InterPro" id="IPR004020">
    <property type="entry name" value="DAPIN"/>
</dbReference>
<evidence type="ECO:0000256" key="4">
    <source>
        <dbReference type="ARBA" id="ARBA00022859"/>
    </source>
</evidence>
<evidence type="ECO:0000256" key="6">
    <source>
        <dbReference type="ARBA" id="ARBA00023233"/>
    </source>
</evidence>
<dbReference type="SMART" id="SM01289">
    <property type="entry name" value="PYRIN"/>
    <property type="match status" value="1"/>
</dbReference>
<evidence type="ECO:0000256" key="1">
    <source>
        <dbReference type="ARBA" id="ARBA00004110"/>
    </source>
</evidence>
<dbReference type="PANTHER" id="PTHR46985">
    <property type="entry name" value="NACHT, LRR AND PYD DOMAINS-CONTAINING PROTEIN 1"/>
    <property type="match status" value="1"/>
</dbReference>
<keyword evidence="6" id="KW-1271">Inflammasome</keyword>
<accession>G4VXP8</accession>
<dbReference type="Gene3D" id="1.10.533.10">
    <property type="entry name" value="Death Domain, Fas"/>
    <property type="match status" value="3"/>
</dbReference>
<dbReference type="Pfam" id="PF23679">
    <property type="entry name" value="UPA-FIIND"/>
    <property type="match status" value="1"/>
</dbReference>
<feature type="domain" description="CARD" evidence="8">
    <location>
        <begin position="598"/>
        <end position="680"/>
    </location>
</feature>
<dbReference type="Pfam" id="PF13553">
    <property type="entry name" value="FIIND"/>
    <property type="match status" value="1"/>
</dbReference>
<feature type="domain" description="CARD" evidence="8">
    <location>
        <begin position="110"/>
        <end position="185"/>
    </location>
</feature>
<dbReference type="InterPro" id="IPR011029">
    <property type="entry name" value="DEATH-like_dom_sf"/>
</dbReference>
<evidence type="ECO:0000259" key="10">
    <source>
        <dbReference type="PROSITE" id="PS51830"/>
    </source>
</evidence>
<dbReference type="Pfam" id="PF00619">
    <property type="entry name" value="CARD"/>
    <property type="match status" value="2"/>
</dbReference>
<dbReference type="GO" id="GO:0042981">
    <property type="term" value="P:regulation of apoptotic process"/>
    <property type="evidence" value="ECO:0007669"/>
    <property type="project" value="InterPro"/>
</dbReference>
<dbReference type="CDD" id="cd08330">
    <property type="entry name" value="CARD_ASC_NALP1"/>
    <property type="match status" value="2"/>
</dbReference>
<dbReference type="PROSITE" id="PS51830">
    <property type="entry name" value="FIIND"/>
    <property type="match status" value="1"/>
</dbReference>
<feature type="domain" description="FIIND" evidence="10">
    <location>
        <begin position="303"/>
        <end position="592"/>
    </location>
</feature>
<dbReference type="GeneID" id="100547403"/>
<keyword evidence="4" id="KW-0391">Immunity</keyword>
<keyword evidence="2" id="KW-0963">Cytoplasm</keyword>
<dbReference type="PANTHER" id="PTHR46985:SF4">
    <property type="entry name" value="CASPASE RECRUITMENT DOMAIN-CONTAINING PROTEIN 8"/>
    <property type="match status" value="1"/>
</dbReference>